<feature type="transmembrane region" description="Helical" evidence="2">
    <location>
        <begin position="36"/>
        <end position="57"/>
    </location>
</feature>
<accession>A0A2S6GXG7</accession>
<dbReference type="AlphaFoldDB" id="A0A2S6GXG7"/>
<keyword evidence="4" id="KW-1185">Reference proteome</keyword>
<evidence type="ECO:0000313" key="3">
    <source>
        <dbReference type="EMBL" id="PPK69860.1"/>
    </source>
</evidence>
<keyword evidence="2" id="KW-0812">Transmembrane</keyword>
<feature type="compositionally biased region" description="Low complexity" evidence="1">
    <location>
        <begin position="73"/>
        <end position="83"/>
    </location>
</feature>
<reference evidence="3 4" key="1">
    <citation type="submission" date="2018-02" db="EMBL/GenBank/DDBJ databases">
        <title>Genomic Encyclopedia of Archaeal and Bacterial Type Strains, Phase II (KMG-II): from individual species to whole genera.</title>
        <authorList>
            <person name="Goeker M."/>
        </authorList>
    </citation>
    <scope>NUCLEOTIDE SEQUENCE [LARGE SCALE GENOMIC DNA]</scope>
    <source>
        <strain evidence="3 4">YU 961-1</strain>
    </source>
</reference>
<sequence length="390" mass="41061">MDDIEIPAAREVPDVVRARVHVQVFRQIQEPPKRRYALPVAAGVVAAALAVGLVAVVGSDSGTTPASGKRETAQPAAPSEADAANADLDRCWSGLRGTPFAGQLPPRERVVPVLRVSQLQVNVVAARVDGKPIFCETTPKGVRLSKLDAQPSMVTGTGTGTLLVSPNGTIAGVLDPTWADPYLSVTSRSKNTIREAVKHKDGLFIFRSALSTINSTITVQPTPDGLALPVPYPPDPGFSITSQARYPSPELTECARKATDSTTVVDSDSWDAAATVRAGGDRIILATNSGGVAACVEQQSYTDFYAMPEPERRPMLLGIIPSIGGKPLLTGVIPLGGRSAELILPGGGTIQANTARGTYAALLESNIDPRAMTLRVRDNSEKVIYEGPLT</sequence>
<proteinExistence type="predicted"/>
<keyword evidence="2" id="KW-0472">Membrane</keyword>
<evidence type="ECO:0000313" key="4">
    <source>
        <dbReference type="Proteomes" id="UP000239203"/>
    </source>
</evidence>
<dbReference type="RefSeq" id="WP_104478247.1">
    <property type="nucleotide sequence ID" value="NZ_CP154825.1"/>
</dbReference>
<protein>
    <submittedName>
        <fullName evidence="3">Uncharacterized protein</fullName>
    </submittedName>
</protein>
<gene>
    <name evidence="3" type="ORF">CLV40_103470</name>
</gene>
<organism evidence="3 4">
    <name type="scientific">Actinokineospora auranticolor</name>
    <dbReference type="NCBI Taxonomy" id="155976"/>
    <lineage>
        <taxon>Bacteria</taxon>
        <taxon>Bacillati</taxon>
        <taxon>Actinomycetota</taxon>
        <taxon>Actinomycetes</taxon>
        <taxon>Pseudonocardiales</taxon>
        <taxon>Pseudonocardiaceae</taxon>
        <taxon>Actinokineospora</taxon>
    </lineage>
</organism>
<dbReference type="Proteomes" id="UP000239203">
    <property type="component" value="Unassembled WGS sequence"/>
</dbReference>
<dbReference type="EMBL" id="PTIX01000003">
    <property type="protein sequence ID" value="PPK69860.1"/>
    <property type="molecule type" value="Genomic_DNA"/>
</dbReference>
<evidence type="ECO:0000256" key="2">
    <source>
        <dbReference type="SAM" id="Phobius"/>
    </source>
</evidence>
<dbReference type="OrthoDB" id="3557251at2"/>
<feature type="region of interest" description="Disordered" evidence="1">
    <location>
        <begin position="60"/>
        <end position="83"/>
    </location>
</feature>
<name>A0A2S6GXG7_9PSEU</name>
<keyword evidence="2" id="KW-1133">Transmembrane helix</keyword>
<evidence type="ECO:0000256" key="1">
    <source>
        <dbReference type="SAM" id="MobiDB-lite"/>
    </source>
</evidence>
<comment type="caution">
    <text evidence="3">The sequence shown here is derived from an EMBL/GenBank/DDBJ whole genome shotgun (WGS) entry which is preliminary data.</text>
</comment>